<dbReference type="Proteomes" id="UP000828048">
    <property type="component" value="Chromosome 11"/>
</dbReference>
<accession>A0ACB7YRV3</accession>
<evidence type="ECO:0000313" key="2">
    <source>
        <dbReference type="Proteomes" id="UP000828048"/>
    </source>
</evidence>
<evidence type="ECO:0000313" key="1">
    <source>
        <dbReference type="EMBL" id="KAH7855897.1"/>
    </source>
</evidence>
<name>A0ACB7YRV3_9ERIC</name>
<gene>
    <name evidence="1" type="ORF">Vadar_030316</name>
</gene>
<sequence length="679" mass="73808">MFDVIGSVDHARKATIHHYHKSFRGFSARLTHEQANRIAKSGSVVSVFKSRLCELHTTRSWDFMRATGESPFGHFSEKGKYDVVIGHIDSGVWPESPSFTPGDGMDAWPEGFKGQCVTGEQFSSSNCNGARRFQPRDPHSLNSRGCNGNRHRRARGRHTARGGAPKARLAVYKACWFNHCEDSDVLKAFDDAIDDGVDVITISVGHAAADRSYSFLEDAISIGAFHAFLKRIVTSAAAGNFGSMGPGFISNTAPWTLTVAASSIDREFVSNIQLGNGNTLKGYGWNSYQMNGFYYVIAGVNAAGPGVRRQDARFCQRNTLDNSIIQGKVVVCLMETSDDDYSEKSSVVRSGGGVGMIVVDPYDEKDLHYFEVPTSVINQDEANNLRNYMASTSEHYVKILSSVINYDVKPAPKMAFFSSKGPYHLAPEIIKPDITAPGVNILASGPVMYSAAANTPNFFLDSGTSMACPHVSGVAAVIKAINPDWSAAEVKSAIMTTALPGDNIGNPIQSNAGRATPFDMGSGHLNPNAALNPGLVYDMSETDVYYFLCSHGVNIDILRMLFENNRANCPNGQMSAYHLNLPSIGINNLVGGVSVTRKVTYRGNENGSMVFNVRIENPQGIEITVSPSVLDFSGGQKTLTFTVDVYPSQRLGKFVFGSLTWYNSIHEVRSPIAVKAVYN</sequence>
<organism evidence="1 2">
    <name type="scientific">Vaccinium darrowii</name>
    <dbReference type="NCBI Taxonomy" id="229202"/>
    <lineage>
        <taxon>Eukaryota</taxon>
        <taxon>Viridiplantae</taxon>
        <taxon>Streptophyta</taxon>
        <taxon>Embryophyta</taxon>
        <taxon>Tracheophyta</taxon>
        <taxon>Spermatophyta</taxon>
        <taxon>Magnoliopsida</taxon>
        <taxon>eudicotyledons</taxon>
        <taxon>Gunneridae</taxon>
        <taxon>Pentapetalae</taxon>
        <taxon>asterids</taxon>
        <taxon>Ericales</taxon>
        <taxon>Ericaceae</taxon>
        <taxon>Vaccinioideae</taxon>
        <taxon>Vaccinieae</taxon>
        <taxon>Vaccinium</taxon>
    </lineage>
</organism>
<dbReference type="EMBL" id="CM037161">
    <property type="protein sequence ID" value="KAH7855897.1"/>
    <property type="molecule type" value="Genomic_DNA"/>
</dbReference>
<reference evidence="1 2" key="1">
    <citation type="journal article" date="2021" name="Hortic Res">
        <title>High-quality reference genome and annotation aids understanding of berry development for evergreen blueberry (Vaccinium darrowii).</title>
        <authorList>
            <person name="Yu J."/>
            <person name="Hulse-Kemp A.M."/>
            <person name="Babiker E."/>
            <person name="Staton M."/>
        </authorList>
    </citation>
    <scope>NUCLEOTIDE SEQUENCE [LARGE SCALE GENOMIC DNA]</scope>
    <source>
        <strain evidence="2">cv. NJ 8807/NJ 8810</strain>
        <tissue evidence="1">Young leaf</tissue>
    </source>
</reference>
<protein>
    <submittedName>
        <fullName evidence="1">Uncharacterized protein</fullName>
    </submittedName>
</protein>
<comment type="caution">
    <text evidence="1">The sequence shown here is derived from an EMBL/GenBank/DDBJ whole genome shotgun (WGS) entry which is preliminary data.</text>
</comment>
<keyword evidence="2" id="KW-1185">Reference proteome</keyword>
<proteinExistence type="predicted"/>